<comment type="subcellular location">
    <subcellularLocation>
        <location evidence="2">Chromosome</location>
        <location evidence="2">Telomere</location>
    </subcellularLocation>
    <subcellularLocation>
        <location evidence="1">Nucleus</location>
    </subcellularLocation>
</comment>
<evidence type="ECO:0000256" key="2">
    <source>
        <dbReference type="ARBA" id="ARBA00004574"/>
    </source>
</evidence>
<keyword evidence="13 20" id="KW-0238">DNA-binding</keyword>
<proteinExistence type="inferred from homology"/>
<dbReference type="FunFam" id="2.40.290.10:FF:000001">
    <property type="entry name" value="X-ray repair cross complementing 6"/>
    <property type="match status" value="1"/>
</dbReference>
<feature type="domain" description="Ku" evidence="19">
    <location>
        <begin position="370"/>
        <end position="517"/>
    </location>
</feature>
<evidence type="ECO:0000256" key="14">
    <source>
        <dbReference type="ARBA" id="ARBA00023172"/>
    </source>
</evidence>
<dbReference type="GO" id="GO:0003684">
    <property type="term" value="F:damaged DNA binding"/>
    <property type="evidence" value="ECO:0007669"/>
    <property type="project" value="InterPro"/>
</dbReference>
<evidence type="ECO:0000256" key="10">
    <source>
        <dbReference type="ARBA" id="ARBA00022806"/>
    </source>
</evidence>
<dbReference type="FunCoup" id="A0A165FGX8">
    <property type="interactions" value="621"/>
</dbReference>
<keyword evidence="14" id="KW-0233">DNA recombination</keyword>
<evidence type="ECO:0000256" key="6">
    <source>
        <dbReference type="ARBA" id="ARBA00022454"/>
    </source>
</evidence>
<evidence type="ECO:0000256" key="3">
    <source>
        <dbReference type="ARBA" id="ARBA00005240"/>
    </source>
</evidence>
<evidence type="ECO:0000256" key="4">
    <source>
        <dbReference type="ARBA" id="ARBA00012551"/>
    </source>
</evidence>
<dbReference type="InterPro" id="IPR005160">
    <property type="entry name" value="Ku_C"/>
</dbReference>
<feature type="region of interest" description="Disordered" evidence="18">
    <location>
        <begin position="341"/>
        <end position="370"/>
    </location>
</feature>
<dbReference type="Gene3D" id="1.10.1600.10">
    <property type="match status" value="1"/>
</dbReference>
<dbReference type="SMART" id="SM00559">
    <property type="entry name" value="Ku78"/>
    <property type="match status" value="1"/>
</dbReference>
<dbReference type="Pfam" id="PF03730">
    <property type="entry name" value="Ku_C"/>
    <property type="match status" value="1"/>
</dbReference>
<keyword evidence="9" id="KW-0378">Hydrolase</keyword>
<evidence type="ECO:0000256" key="9">
    <source>
        <dbReference type="ARBA" id="ARBA00022801"/>
    </source>
</evidence>
<evidence type="ECO:0000256" key="17">
    <source>
        <dbReference type="ARBA" id="ARBA00031811"/>
    </source>
</evidence>
<accession>A0A165FGX8</accession>
<evidence type="ECO:0000256" key="11">
    <source>
        <dbReference type="ARBA" id="ARBA00022840"/>
    </source>
</evidence>
<dbReference type="EC" id="3.6.4.12" evidence="4"/>
<dbReference type="SUPFAM" id="SSF53300">
    <property type="entry name" value="vWA-like"/>
    <property type="match status" value="1"/>
</dbReference>
<evidence type="ECO:0000256" key="16">
    <source>
        <dbReference type="ARBA" id="ARBA00023242"/>
    </source>
</evidence>
<dbReference type="Gene3D" id="4.10.970.10">
    <property type="entry name" value="Ku70, bridge and pillars"/>
    <property type="match status" value="1"/>
</dbReference>
<dbReference type="GO" id="GO:0000723">
    <property type="term" value="P:telomere maintenance"/>
    <property type="evidence" value="ECO:0007669"/>
    <property type="project" value="InterPro"/>
</dbReference>
<evidence type="ECO:0000256" key="7">
    <source>
        <dbReference type="ARBA" id="ARBA00022741"/>
    </source>
</evidence>
<gene>
    <name evidence="20" type="ORF">CALCODRAFT_509279</name>
</gene>
<evidence type="ECO:0000313" key="20">
    <source>
        <dbReference type="EMBL" id="KZT56728.1"/>
    </source>
</evidence>
<dbReference type="InterPro" id="IPR036465">
    <property type="entry name" value="vWFA_dom_sf"/>
</dbReference>
<dbReference type="GO" id="GO:0005524">
    <property type="term" value="F:ATP binding"/>
    <property type="evidence" value="ECO:0007669"/>
    <property type="project" value="UniProtKB-KW"/>
</dbReference>
<keyword evidence="16" id="KW-0539">Nucleus</keyword>
<dbReference type="GO" id="GO:0016787">
    <property type="term" value="F:hydrolase activity"/>
    <property type="evidence" value="ECO:0007669"/>
    <property type="project" value="UniProtKB-KW"/>
</dbReference>
<dbReference type="PANTHER" id="PTHR12604:SF2">
    <property type="entry name" value="X-RAY REPAIR CROSS-COMPLEMENTING PROTEIN 6"/>
    <property type="match status" value="1"/>
</dbReference>
<protein>
    <recommendedName>
        <fullName evidence="5">ATP-dependent DNA helicase II subunit 1</fullName>
        <ecNumber evidence="4">3.6.4.12</ecNumber>
    </recommendedName>
    <alternativeName>
        <fullName evidence="17">ATP-dependent DNA helicase II subunit Ku70</fullName>
    </alternativeName>
</protein>
<reference evidence="20 21" key="1">
    <citation type="journal article" date="2016" name="Mol. Biol. Evol.">
        <title>Comparative Genomics of Early-Diverging Mushroom-Forming Fungi Provides Insights into the Origins of Lignocellulose Decay Capabilities.</title>
        <authorList>
            <person name="Nagy L.G."/>
            <person name="Riley R."/>
            <person name="Tritt A."/>
            <person name="Adam C."/>
            <person name="Daum C."/>
            <person name="Floudas D."/>
            <person name="Sun H."/>
            <person name="Yadav J.S."/>
            <person name="Pangilinan J."/>
            <person name="Larsson K.H."/>
            <person name="Matsuura K."/>
            <person name="Barry K."/>
            <person name="Labutti K."/>
            <person name="Kuo R."/>
            <person name="Ohm R.A."/>
            <person name="Bhattacharya S.S."/>
            <person name="Shirouzu T."/>
            <person name="Yoshinaga Y."/>
            <person name="Martin F.M."/>
            <person name="Grigoriev I.V."/>
            <person name="Hibbett D.S."/>
        </authorList>
    </citation>
    <scope>NUCLEOTIDE SEQUENCE [LARGE SCALE GENOMIC DNA]</scope>
    <source>
        <strain evidence="20 21">HHB12733</strain>
    </source>
</reference>
<dbReference type="InParanoid" id="A0A165FGX8"/>
<dbReference type="InterPro" id="IPR006165">
    <property type="entry name" value="Ku70"/>
</dbReference>
<dbReference type="CDD" id="cd00788">
    <property type="entry name" value="KU70"/>
    <property type="match status" value="1"/>
</dbReference>
<dbReference type="GO" id="GO:0006303">
    <property type="term" value="P:double-strand break repair via nonhomologous end joining"/>
    <property type="evidence" value="ECO:0007669"/>
    <property type="project" value="InterPro"/>
</dbReference>
<evidence type="ECO:0000256" key="12">
    <source>
        <dbReference type="ARBA" id="ARBA00022895"/>
    </source>
</evidence>
<keyword evidence="21" id="KW-1185">Reference proteome</keyword>
<dbReference type="GO" id="GO:0042162">
    <property type="term" value="F:telomeric DNA binding"/>
    <property type="evidence" value="ECO:0007669"/>
    <property type="project" value="InterPro"/>
</dbReference>
<dbReference type="STRING" id="1353952.A0A165FGX8"/>
<dbReference type="Gene3D" id="3.40.50.410">
    <property type="entry name" value="von Willebrand factor, type A domain"/>
    <property type="match status" value="1"/>
</dbReference>
<dbReference type="InterPro" id="IPR006164">
    <property type="entry name" value="DNA_bd_Ku70/Ku80"/>
</dbReference>
<evidence type="ECO:0000256" key="8">
    <source>
        <dbReference type="ARBA" id="ARBA00022763"/>
    </source>
</evidence>
<evidence type="ECO:0000256" key="1">
    <source>
        <dbReference type="ARBA" id="ARBA00004123"/>
    </source>
</evidence>
<dbReference type="GO" id="GO:0043564">
    <property type="term" value="C:Ku70:Ku80 complex"/>
    <property type="evidence" value="ECO:0007669"/>
    <property type="project" value="InterPro"/>
</dbReference>
<dbReference type="PIRSF" id="PIRSF003033">
    <property type="entry name" value="Ku70"/>
    <property type="match status" value="1"/>
</dbReference>
<dbReference type="Pfam" id="PF03731">
    <property type="entry name" value="Ku_N"/>
    <property type="match status" value="1"/>
</dbReference>
<dbReference type="Gene3D" id="2.40.290.10">
    <property type="match status" value="1"/>
</dbReference>
<sequence length="673" mass="75926">MATNDYSDWRLDDAGEEVEVDYSDWQTSSKDAIIFAIQCSESMHELRDDLQQDDDEGQNKGRTNFEIALRSALELQKRKVVVGPADSVGIVFWDTLEKKGDHRSMYVYKDVGVITAQSIQEQMQILAQQEKNPNYLHKRFKPSAEHMPVGDMLSACNALLRIGAPKTSTRRVFLITDNDDPVAGMTADRAAKLRQAARTRAGDLYDHGWNIVPFFISRPGRPFDTRKFWREALSREGQEDDFDSGADLLRSFDELIREMQVREIPRRTLFHIPMTLAEGIVIDIKGYGLVTVQSKGQYKYLVDRDGVLKEASIKTTYIDKDDQGEVPKTDIRYALPFGKTWDDDVKPPPEDAMDVDNEEDKKPKASGKRGNILSAEGVPAVTRHEVLFTQDKMKELRSMDLEPGIKILGFKDRSELTFFDNVKHSTFLYPSEDNYTGSTRTFTALLHSLSKKEKIGIALAVTRRGYTPQFVALLPQEEVVDPDSGAQLLPPGFHMIPFPFADDIRESAYDAMMRCNEHEKETALALITKLTIRSGYDADNYPNPSLRLHYKNLEAAAFNEEFNIEEFEDLTVPNYTSIQKRAGKLIEEFKDAVDADKRSTGAVTVATGAKRAAETTVDEAEIRARHSSGQLGKISQMTVVQLTAFLRGRDIVPAGKKKAELVEQVEEYLSKHG</sequence>
<evidence type="ECO:0000256" key="5">
    <source>
        <dbReference type="ARBA" id="ARBA00021796"/>
    </source>
</evidence>
<evidence type="ECO:0000256" key="15">
    <source>
        <dbReference type="ARBA" id="ARBA00023204"/>
    </source>
</evidence>
<dbReference type="Proteomes" id="UP000076842">
    <property type="component" value="Unassembled WGS sequence"/>
</dbReference>
<keyword evidence="15" id="KW-0234">DNA repair</keyword>
<dbReference type="SUPFAM" id="SSF100939">
    <property type="entry name" value="SPOC domain-like"/>
    <property type="match status" value="1"/>
</dbReference>
<organism evidence="20 21">
    <name type="scientific">Calocera cornea HHB12733</name>
    <dbReference type="NCBI Taxonomy" id="1353952"/>
    <lineage>
        <taxon>Eukaryota</taxon>
        <taxon>Fungi</taxon>
        <taxon>Dikarya</taxon>
        <taxon>Basidiomycota</taxon>
        <taxon>Agaricomycotina</taxon>
        <taxon>Dacrymycetes</taxon>
        <taxon>Dacrymycetales</taxon>
        <taxon>Dacrymycetaceae</taxon>
        <taxon>Calocera</taxon>
    </lineage>
</organism>
<dbReference type="InterPro" id="IPR027388">
    <property type="entry name" value="Ku70_bridge/pillars_dom_sf"/>
</dbReference>
<keyword evidence="12" id="KW-0779">Telomere</keyword>
<dbReference type="PANTHER" id="PTHR12604">
    <property type="entry name" value="KU AUTOANTIGEN DNA HELICASE"/>
    <property type="match status" value="1"/>
</dbReference>
<dbReference type="GO" id="GO:0003678">
    <property type="term" value="F:DNA helicase activity"/>
    <property type="evidence" value="ECO:0007669"/>
    <property type="project" value="UniProtKB-EC"/>
</dbReference>
<keyword evidence="6" id="KW-0158">Chromosome</keyword>
<keyword evidence="10" id="KW-0347">Helicase</keyword>
<evidence type="ECO:0000313" key="21">
    <source>
        <dbReference type="Proteomes" id="UP000076842"/>
    </source>
</evidence>
<comment type="similarity">
    <text evidence="3">Belongs to the ku70 family.</text>
</comment>
<keyword evidence="11" id="KW-0067">ATP-binding</keyword>
<dbReference type="GO" id="GO:0000781">
    <property type="term" value="C:chromosome, telomeric region"/>
    <property type="evidence" value="ECO:0007669"/>
    <property type="project" value="UniProtKB-SubCell"/>
</dbReference>
<evidence type="ECO:0000256" key="18">
    <source>
        <dbReference type="SAM" id="MobiDB-lite"/>
    </source>
</evidence>
<dbReference type="GO" id="GO:0006310">
    <property type="term" value="P:DNA recombination"/>
    <property type="evidence" value="ECO:0007669"/>
    <property type="project" value="UniProtKB-KW"/>
</dbReference>
<name>A0A165FGX8_9BASI</name>
<dbReference type="AlphaFoldDB" id="A0A165FGX8"/>
<dbReference type="InterPro" id="IPR016194">
    <property type="entry name" value="SPOC-like_C_dom_sf"/>
</dbReference>
<evidence type="ECO:0000259" key="19">
    <source>
        <dbReference type="SMART" id="SM00559"/>
    </source>
</evidence>
<dbReference type="GO" id="GO:0003690">
    <property type="term" value="F:double-stranded DNA binding"/>
    <property type="evidence" value="ECO:0007669"/>
    <property type="project" value="TreeGrafter"/>
</dbReference>
<dbReference type="OrthoDB" id="761538at2759"/>
<keyword evidence="7" id="KW-0547">Nucleotide-binding</keyword>
<dbReference type="Pfam" id="PF02735">
    <property type="entry name" value="Ku"/>
    <property type="match status" value="1"/>
</dbReference>
<dbReference type="EMBL" id="KV423973">
    <property type="protein sequence ID" value="KZT56728.1"/>
    <property type="molecule type" value="Genomic_DNA"/>
</dbReference>
<keyword evidence="8" id="KW-0227">DNA damage</keyword>
<dbReference type="InterPro" id="IPR005161">
    <property type="entry name" value="Ku_N"/>
</dbReference>
<evidence type="ECO:0000256" key="13">
    <source>
        <dbReference type="ARBA" id="ARBA00023125"/>
    </source>
</evidence>
<dbReference type="InterPro" id="IPR047087">
    <property type="entry name" value="KU70_core_dom"/>
</dbReference>